<gene>
    <name evidence="6" type="ORF">COV58_02085</name>
</gene>
<keyword evidence="4" id="KW-0812">Transmembrane</keyword>
<keyword evidence="1" id="KW-0540">Nuclease</keyword>
<proteinExistence type="predicted"/>
<evidence type="ECO:0000313" key="6">
    <source>
        <dbReference type="EMBL" id="PIQ73511.1"/>
    </source>
</evidence>
<dbReference type="GO" id="GO:0016787">
    <property type="term" value="F:hydrolase activity"/>
    <property type="evidence" value="ECO:0007669"/>
    <property type="project" value="UniProtKB-KW"/>
</dbReference>
<evidence type="ECO:0000259" key="5">
    <source>
        <dbReference type="PROSITE" id="PS50830"/>
    </source>
</evidence>
<comment type="caution">
    <text evidence="6">The sequence shown here is derived from an EMBL/GenBank/DDBJ whole genome shotgun (WGS) entry which is preliminary data.</text>
</comment>
<evidence type="ECO:0000256" key="2">
    <source>
        <dbReference type="ARBA" id="ARBA00022759"/>
    </source>
</evidence>
<evidence type="ECO:0000313" key="7">
    <source>
        <dbReference type="Proteomes" id="UP000231056"/>
    </source>
</evidence>
<dbReference type="SMART" id="SM00318">
    <property type="entry name" value="SNc"/>
    <property type="match status" value="1"/>
</dbReference>
<dbReference type="PANTHER" id="PTHR12302:SF3">
    <property type="entry name" value="SERINE_THREONINE-PROTEIN KINASE 31"/>
    <property type="match status" value="1"/>
</dbReference>
<dbReference type="EMBL" id="PCVM01000051">
    <property type="protein sequence ID" value="PIQ73511.1"/>
    <property type="molecule type" value="Genomic_DNA"/>
</dbReference>
<dbReference type="PANTHER" id="PTHR12302">
    <property type="entry name" value="EBNA2 BINDING PROTEIN P100"/>
    <property type="match status" value="1"/>
</dbReference>
<accession>A0A2M6IU99</accession>
<protein>
    <recommendedName>
        <fullName evidence="5">TNase-like domain-containing protein</fullName>
    </recommendedName>
</protein>
<evidence type="ECO:0000256" key="1">
    <source>
        <dbReference type="ARBA" id="ARBA00022722"/>
    </source>
</evidence>
<evidence type="ECO:0000256" key="3">
    <source>
        <dbReference type="ARBA" id="ARBA00022801"/>
    </source>
</evidence>
<dbReference type="AlphaFoldDB" id="A0A2M6IU99"/>
<dbReference type="InterPro" id="IPR035437">
    <property type="entry name" value="SNase_OB-fold_sf"/>
</dbReference>
<dbReference type="InterPro" id="IPR016071">
    <property type="entry name" value="Staphylococal_nuclease_OB-fold"/>
</dbReference>
<feature type="domain" description="TNase-like" evidence="5">
    <location>
        <begin position="53"/>
        <end position="188"/>
    </location>
</feature>
<dbReference type="Pfam" id="PF00565">
    <property type="entry name" value="SNase"/>
    <property type="match status" value="1"/>
</dbReference>
<dbReference type="Gene3D" id="2.40.50.90">
    <property type="match status" value="1"/>
</dbReference>
<organism evidence="6 7">
    <name type="scientific">Candidatus Roizmanbacteria bacterium CG11_big_fil_rev_8_21_14_0_20_36_8</name>
    <dbReference type="NCBI Taxonomy" id="1974856"/>
    <lineage>
        <taxon>Bacteria</taxon>
        <taxon>Candidatus Roizmaniibacteriota</taxon>
    </lineage>
</organism>
<evidence type="ECO:0000256" key="4">
    <source>
        <dbReference type="SAM" id="Phobius"/>
    </source>
</evidence>
<feature type="transmembrane region" description="Helical" evidence="4">
    <location>
        <begin position="6"/>
        <end position="23"/>
    </location>
</feature>
<dbReference type="Proteomes" id="UP000231056">
    <property type="component" value="Unassembled WGS sequence"/>
</dbReference>
<keyword evidence="4" id="KW-1133">Transmembrane helix</keyword>
<name>A0A2M6IU99_9BACT</name>
<sequence length="193" mass="22104">MNSVKLWQLYILPFIVVFILLSLETLNIKIGGLISFHELVKSSTSVVQINPENLQKALVAKVIDGDTIEIDSGEHVRFIGVDTPETVHPKKSIQCYGKEASNKMKSLLSNKWIYLEKDVSETDRYGRLLRYIYLPNPDNPAEAIFIEEYLIENGYGKVITYPPDVKHHDKLLVAQKNAQAENRGLWRKCQINY</sequence>
<keyword evidence="4" id="KW-0472">Membrane</keyword>
<keyword evidence="3" id="KW-0378">Hydrolase</keyword>
<dbReference type="SUPFAM" id="SSF50199">
    <property type="entry name" value="Staphylococcal nuclease"/>
    <property type="match status" value="1"/>
</dbReference>
<dbReference type="GO" id="GO:0004519">
    <property type="term" value="F:endonuclease activity"/>
    <property type="evidence" value="ECO:0007669"/>
    <property type="project" value="UniProtKB-KW"/>
</dbReference>
<keyword evidence="2" id="KW-0255">Endonuclease</keyword>
<dbReference type="PROSITE" id="PS50830">
    <property type="entry name" value="TNASE_3"/>
    <property type="match status" value="1"/>
</dbReference>
<reference evidence="6 7" key="1">
    <citation type="submission" date="2017-09" db="EMBL/GenBank/DDBJ databases">
        <title>Depth-based differentiation of microbial function through sediment-hosted aquifers and enrichment of novel symbionts in the deep terrestrial subsurface.</title>
        <authorList>
            <person name="Probst A.J."/>
            <person name="Ladd B."/>
            <person name="Jarett J.K."/>
            <person name="Geller-Mcgrath D.E."/>
            <person name="Sieber C.M."/>
            <person name="Emerson J.B."/>
            <person name="Anantharaman K."/>
            <person name="Thomas B.C."/>
            <person name="Malmstrom R."/>
            <person name="Stieglmeier M."/>
            <person name="Klingl A."/>
            <person name="Woyke T."/>
            <person name="Ryan C.M."/>
            <person name="Banfield J.F."/>
        </authorList>
    </citation>
    <scope>NUCLEOTIDE SEQUENCE [LARGE SCALE GENOMIC DNA]</scope>
    <source>
        <strain evidence="6">CG11_big_fil_rev_8_21_14_0_20_36_8</strain>
    </source>
</reference>